<feature type="region of interest" description="Disordered" evidence="1">
    <location>
        <begin position="73"/>
        <end position="165"/>
    </location>
</feature>
<dbReference type="AlphaFoldDB" id="A0A1H5TJH7"/>
<organism evidence="3 4">
    <name type="scientific">Bosea lathyri</name>
    <dbReference type="NCBI Taxonomy" id="1036778"/>
    <lineage>
        <taxon>Bacteria</taxon>
        <taxon>Pseudomonadati</taxon>
        <taxon>Pseudomonadota</taxon>
        <taxon>Alphaproteobacteria</taxon>
        <taxon>Hyphomicrobiales</taxon>
        <taxon>Boseaceae</taxon>
        <taxon>Bosea</taxon>
    </lineage>
</organism>
<evidence type="ECO:0000256" key="2">
    <source>
        <dbReference type="SAM" id="Phobius"/>
    </source>
</evidence>
<feature type="compositionally biased region" description="Low complexity" evidence="1">
    <location>
        <begin position="146"/>
        <end position="165"/>
    </location>
</feature>
<keyword evidence="2" id="KW-1133">Transmembrane helix</keyword>
<sequence>MSATIAARAHTGSSLSAPARRAAPARRKAPWLARVGRMVLRRPGRAFVLLVFAAVAVAILANALMFQKARHPAPMVSAPTQTPAARSAERRAEPQAVPAAPSSAAATPTAAQPSTFPPSRPSDLSQNARETAPRPPAAVTSIPRTAAAPVAPAPAPVARAAPARDPIADLINGADIRPPGEIRGVAAARASAPRRSAEN</sequence>
<evidence type="ECO:0000313" key="3">
    <source>
        <dbReference type="EMBL" id="SEF62940.1"/>
    </source>
</evidence>
<feature type="transmembrane region" description="Helical" evidence="2">
    <location>
        <begin position="46"/>
        <end position="66"/>
    </location>
</feature>
<evidence type="ECO:0000313" key="4">
    <source>
        <dbReference type="Proteomes" id="UP000236743"/>
    </source>
</evidence>
<keyword evidence="2" id="KW-0812">Transmembrane</keyword>
<dbReference type="Proteomes" id="UP000236743">
    <property type="component" value="Unassembled WGS sequence"/>
</dbReference>
<reference evidence="3 4" key="1">
    <citation type="submission" date="2016-10" db="EMBL/GenBank/DDBJ databases">
        <authorList>
            <person name="de Groot N.N."/>
        </authorList>
    </citation>
    <scope>NUCLEOTIDE SEQUENCE [LARGE SCALE GENOMIC DNA]</scope>
    <source>
        <strain evidence="3 4">DSM 26656</strain>
    </source>
</reference>
<name>A0A1H5TJH7_9HYPH</name>
<feature type="compositionally biased region" description="Low complexity" evidence="1">
    <location>
        <begin position="94"/>
        <end position="114"/>
    </location>
</feature>
<dbReference type="RefSeq" id="WP_146071265.1">
    <property type="nucleotide sequence ID" value="NZ_FNUY01000001.1"/>
</dbReference>
<protein>
    <submittedName>
        <fullName evidence="3">Uncharacterized protein</fullName>
    </submittedName>
</protein>
<feature type="region of interest" description="Disordered" evidence="1">
    <location>
        <begin position="1"/>
        <end position="28"/>
    </location>
</feature>
<evidence type="ECO:0000256" key="1">
    <source>
        <dbReference type="SAM" id="MobiDB-lite"/>
    </source>
</evidence>
<dbReference type="EMBL" id="FNUY01000001">
    <property type="protein sequence ID" value="SEF62940.1"/>
    <property type="molecule type" value="Genomic_DNA"/>
</dbReference>
<keyword evidence="2" id="KW-0472">Membrane</keyword>
<proteinExistence type="predicted"/>
<gene>
    <name evidence="3" type="ORF">SAMN04488115_101681</name>
</gene>
<accession>A0A1H5TJH7</accession>
<keyword evidence="4" id="KW-1185">Reference proteome</keyword>